<evidence type="ECO:0000313" key="3">
    <source>
        <dbReference type="Proteomes" id="UP000017747"/>
    </source>
</evidence>
<reference evidence="2 3" key="1">
    <citation type="journal article" date="2014" name="Genome Announc.">
        <title>Genome Sequence of Youngiibacter fragilis, the Type Strain of the Genus Youngiibacter.</title>
        <authorList>
            <person name="Wawrik C.B."/>
            <person name="Callaghan A.V."/>
            <person name="Stamps B.W."/>
            <person name="Wawrik B."/>
        </authorList>
    </citation>
    <scope>NUCLEOTIDE SEQUENCE [LARGE SCALE GENOMIC DNA]</scope>
    <source>
        <strain evidence="2 3">232.1</strain>
    </source>
</reference>
<dbReference type="Proteomes" id="UP000017747">
    <property type="component" value="Unassembled WGS sequence"/>
</dbReference>
<dbReference type="OrthoDB" id="9801392at2"/>
<keyword evidence="3" id="KW-1185">Reference proteome</keyword>
<dbReference type="Pfam" id="PF22007">
    <property type="entry name" value="DUF6930"/>
    <property type="match status" value="1"/>
</dbReference>
<organism evidence="2 3">
    <name type="scientific">Youngiibacter fragilis 232.1</name>
    <dbReference type="NCBI Taxonomy" id="994573"/>
    <lineage>
        <taxon>Bacteria</taxon>
        <taxon>Bacillati</taxon>
        <taxon>Bacillota</taxon>
        <taxon>Clostridia</taxon>
        <taxon>Eubacteriales</taxon>
        <taxon>Clostridiaceae</taxon>
        <taxon>Youngiibacter</taxon>
    </lineage>
</organism>
<proteinExistence type="predicted"/>
<comment type="caution">
    <text evidence="2">The sequence shown here is derived from an EMBL/GenBank/DDBJ whole genome shotgun (WGS) entry which is preliminary data.</text>
</comment>
<dbReference type="EMBL" id="AXUN02000057">
    <property type="protein sequence ID" value="ETA81834.1"/>
    <property type="molecule type" value="Genomic_DNA"/>
</dbReference>
<accession>V7I980</accession>
<evidence type="ECO:0000259" key="1">
    <source>
        <dbReference type="Pfam" id="PF22007"/>
    </source>
</evidence>
<protein>
    <recommendedName>
        <fullName evidence="1">DUF6930 domain-containing protein</fullName>
    </recommendedName>
</protein>
<gene>
    <name evidence="2" type="ORF">T472_0204140</name>
</gene>
<dbReference type="InterPro" id="IPR054216">
    <property type="entry name" value="DUF6930"/>
</dbReference>
<feature type="domain" description="DUF6930" evidence="1">
    <location>
        <begin position="15"/>
        <end position="82"/>
    </location>
</feature>
<name>V7I980_9CLOT</name>
<dbReference type="AlphaFoldDB" id="V7I980"/>
<sequence length="94" mass="10412">MCCEAGNPSDPYLIEVLIPEDEEIPTILNILLGYIEEFGRPGEIRLRDDMIEISIKEICDELGIRTSVSGSLPAIDAAFESVTGLNRLRFIDGE</sequence>
<dbReference type="STRING" id="994573.T472_0204140"/>
<dbReference type="RefSeq" id="WP_023387801.1">
    <property type="nucleotide sequence ID" value="NZ_AXUN02000057.1"/>
</dbReference>
<evidence type="ECO:0000313" key="2">
    <source>
        <dbReference type="EMBL" id="ETA81834.1"/>
    </source>
</evidence>